<comment type="pathway">
    <text evidence="1">Carbohydrate metabolism.</text>
</comment>
<keyword evidence="3" id="KW-0808">Transferase</keyword>
<dbReference type="GO" id="GO:0005737">
    <property type="term" value="C:cytoplasm"/>
    <property type="evidence" value="ECO:0007669"/>
    <property type="project" value="InterPro"/>
</dbReference>
<organism evidence="3">
    <name type="scientific">human gut metagenome</name>
    <dbReference type="NCBI Taxonomy" id="408170"/>
    <lineage>
        <taxon>unclassified sequences</taxon>
        <taxon>metagenomes</taxon>
        <taxon>organismal metagenomes</taxon>
    </lineage>
</organism>
<sequence length="217" mass="24730">MAKADIIKEFSVDGFDDVKCGIVKWPLSVIRLQSKDSDRIIELADHILKAWRGYTDEDAFIYAETDGTPHNTITPIARFKDGMFELDLALRNNITTEEHPLGVYHPHEELHHIKKENIGLIEVMGLAVLPSRLKGEMNLLAEYILEGKDIRENEAIEKHADWAYDFLANYDDVNKDNVMDIIQAEIGKVFVKVLEDAGVYKCTPDGLEAFLRFIKTL</sequence>
<name>K1S7C4_9ZZZZ</name>
<dbReference type="GO" id="GO:0006012">
    <property type="term" value="P:galactose metabolic process"/>
    <property type="evidence" value="ECO:0007669"/>
    <property type="project" value="InterPro"/>
</dbReference>
<keyword evidence="3" id="KW-0548">Nucleotidyltransferase</keyword>
<dbReference type="PANTHER" id="PTHR39191:SF1">
    <property type="entry name" value="DUF4922 DOMAIN-CONTAINING PROTEIN"/>
    <property type="match status" value="1"/>
</dbReference>
<proteinExistence type="predicted"/>
<dbReference type="InterPro" id="IPR005850">
    <property type="entry name" value="GalP_Utransf_C"/>
</dbReference>
<dbReference type="Pfam" id="PF02744">
    <property type="entry name" value="GalP_UDP_tr_C"/>
    <property type="match status" value="1"/>
</dbReference>
<dbReference type="InterPro" id="IPR000766">
    <property type="entry name" value="GalP_uridyl_Trfase_II"/>
</dbReference>
<dbReference type="PANTHER" id="PTHR39191">
    <property type="entry name" value="GALACTOSE-1-PHOSPHATE URIDYLYLTRANSFERASE"/>
    <property type="match status" value="1"/>
</dbReference>
<gene>
    <name evidence="3" type="ORF">OBE_18016</name>
</gene>
<protein>
    <submittedName>
        <fullName evidence="3">UTP-hexose-1-phosphate uridylyltransferase</fullName>
    </submittedName>
</protein>
<dbReference type="AlphaFoldDB" id="K1S7C4"/>
<accession>K1S7C4</accession>
<reference evidence="3" key="1">
    <citation type="journal article" date="2013" name="Environ. Microbiol.">
        <title>Microbiota from the distal guts of lean and obese adolescents exhibit partial functional redundancy besides clear differences in community structure.</title>
        <authorList>
            <person name="Ferrer M."/>
            <person name="Ruiz A."/>
            <person name="Lanza F."/>
            <person name="Haange S.B."/>
            <person name="Oberbach A."/>
            <person name="Till H."/>
            <person name="Bargiela R."/>
            <person name="Campoy C."/>
            <person name="Segura M.T."/>
            <person name="Richter M."/>
            <person name="von Bergen M."/>
            <person name="Seifert J."/>
            <person name="Suarez A."/>
        </authorList>
    </citation>
    <scope>NUCLEOTIDE SEQUENCE</scope>
</reference>
<evidence type="ECO:0000259" key="2">
    <source>
        <dbReference type="Pfam" id="PF02744"/>
    </source>
</evidence>
<evidence type="ECO:0000256" key="1">
    <source>
        <dbReference type="ARBA" id="ARBA00005007"/>
    </source>
</evidence>
<evidence type="ECO:0000313" key="3">
    <source>
        <dbReference type="EMBL" id="EKC43396.1"/>
    </source>
</evidence>
<comment type="caution">
    <text evidence="3">The sequence shown here is derived from an EMBL/GenBank/DDBJ whole genome shotgun (WGS) entry which is preliminary data.</text>
</comment>
<dbReference type="EMBL" id="AJWZ01012027">
    <property type="protein sequence ID" value="EKC43396.1"/>
    <property type="molecule type" value="Genomic_DNA"/>
</dbReference>
<feature type="domain" description="Galactose-1-phosphate uridyl transferase C-terminal" evidence="2">
    <location>
        <begin position="13"/>
        <end position="162"/>
    </location>
</feature>
<dbReference type="GO" id="GO:0008108">
    <property type="term" value="F:UDP-glucose:hexose-1-phosphate uridylyltransferase activity"/>
    <property type="evidence" value="ECO:0007669"/>
    <property type="project" value="InterPro"/>
</dbReference>